<organism evidence="1 4">
    <name type="scientific">Arthrobacter bambusae</name>
    <dbReference type="NCBI Taxonomy" id="1338426"/>
    <lineage>
        <taxon>Bacteria</taxon>
        <taxon>Bacillati</taxon>
        <taxon>Actinomycetota</taxon>
        <taxon>Actinomycetes</taxon>
        <taxon>Micrococcales</taxon>
        <taxon>Micrococcaceae</taxon>
        <taxon>Arthrobacter</taxon>
    </lineage>
</organism>
<evidence type="ECO:0000313" key="3">
    <source>
        <dbReference type="Proteomes" id="UP001230951"/>
    </source>
</evidence>
<accession>A0AAW8DJ95</accession>
<sequence>MIIQAGFDLQILARPLIVQDEKLYPRLVVIGLDAEMQLESIRVVTESFEGSLNPFRDAILEDLDIEGSTYFAIAHAGIWAEDDYFNEQPILAEAKHLSEAAARQGLHMIGHFGLDENGYMSNGPHSYFDQYVLGDDLPETMLHWVHSRFGKCA</sequence>
<evidence type="ECO:0000313" key="2">
    <source>
        <dbReference type="EMBL" id="MDQ0182293.1"/>
    </source>
</evidence>
<comment type="caution">
    <text evidence="1">The sequence shown here is derived from an EMBL/GenBank/DDBJ whole genome shotgun (WGS) entry which is preliminary data.</text>
</comment>
<proteinExistence type="predicted"/>
<reference evidence="1 3" key="1">
    <citation type="submission" date="2023-07" db="EMBL/GenBank/DDBJ databases">
        <title>Sorghum-associated microbial communities from plants grown in Nebraska, USA.</title>
        <authorList>
            <person name="Schachtman D."/>
        </authorList>
    </citation>
    <scope>NUCLEOTIDE SEQUENCE</scope>
    <source>
        <strain evidence="1">DS1006</strain>
        <strain evidence="2 3">DS1016</strain>
    </source>
</reference>
<protein>
    <recommendedName>
        <fullName evidence="5">Amidohydrolase-related domain-containing protein</fullName>
    </recommendedName>
</protein>
<dbReference type="Proteomes" id="UP001230951">
    <property type="component" value="Unassembled WGS sequence"/>
</dbReference>
<gene>
    <name evidence="1" type="ORF">J2S90_003600</name>
    <name evidence="2" type="ORF">J2S93_003745</name>
</gene>
<keyword evidence="3" id="KW-1185">Reference proteome</keyword>
<name>A0AAW8DJ95_9MICC</name>
<evidence type="ECO:0008006" key="5">
    <source>
        <dbReference type="Google" id="ProtNLM"/>
    </source>
</evidence>
<evidence type="ECO:0000313" key="4">
    <source>
        <dbReference type="Proteomes" id="UP001242995"/>
    </source>
</evidence>
<dbReference type="AlphaFoldDB" id="A0AAW8DJ95"/>
<evidence type="ECO:0000313" key="1">
    <source>
        <dbReference type="EMBL" id="MDP9906615.1"/>
    </source>
</evidence>
<dbReference type="RefSeq" id="WP_059389869.1">
    <property type="nucleotide sequence ID" value="NZ_JAUSRG010000013.1"/>
</dbReference>
<dbReference type="EMBL" id="JAUSRG010000013">
    <property type="protein sequence ID" value="MDP9906615.1"/>
    <property type="molecule type" value="Genomic_DNA"/>
</dbReference>
<dbReference type="EMBL" id="JAUSTF010000011">
    <property type="protein sequence ID" value="MDQ0182293.1"/>
    <property type="molecule type" value="Genomic_DNA"/>
</dbReference>
<dbReference type="Proteomes" id="UP001242995">
    <property type="component" value="Unassembled WGS sequence"/>
</dbReference>